<evidence type="ECO:0000259" key="1">
    <source>
        <dbReference type="Pfam" id="PF06439"/>
    </source>
</evidence>
<dbReference type="SUPFAM" id="SSF56988">
    <property type="entry name" value="Anthrax protective antigen"/>
    <property type="match status" value="1"/>
</dbReference>
<dbReference type="Pfam" id="PF07691">
    <property type="entry name" value="PA14"/>
    <property type="match status" value="1"/>
</dbReference>
<accession>A0A1S2VP45</accession>
<proteinExistence type="predicted"/>
<evidence type="ECO:0000313" key="3">
    <source>
        <dbReference type="EMBL" id="OIN59946.1"/>
    </source>
</evidence>
<protein>
    <submittedName>
        <fullName evidence="3">Uncharacterized protein</fullName>
    </submittedName>
</protein>
<keyword evidence="4" id="KW-1185">Reference proteome</keyword>
<comment type="caution">
    <text evidence="3">The sequence shown here is derived from an EMBL/GenBank/DDBJ whole genome shotgun (WGS) entry which is preliminary data.</text>
</comment>
<dbReference type="Gene3D" id="2.60.120.560">
    <property type="entry name" value="Exo-inulinase, domain 1"/>
    <property type="match status" value="1"/>
</dbReference>
<feature type="domain" description="PA14" evidence="2">
    <location>
        <begin position="302"/>
        <end position="358"/>
    </location>
</feature>
<dbReference type="AlphaFoldDB" id="A0A1S2VP45"/>
<dbReference type="Pfam" id="PF06439">
    <property type="entry name" value="3keto-disac_hyd"/>
    <property type="match status" value="1"/>
</dbReference>
<dbReference type="OrthoDB" id="938897at2"/>
<feature type="domain" description="3-keto-alpha-glucoside-1,2-lyase/3-keto-2-hydroxy-glucal hydratase" evidence="1">
    <location>
        <begin position="70"/>
        <end position="247"/>
    </location>
</feature>
<organism evidence="3 4">
    <name type="scientific">Arsenicibacter rosenii</name>
    <dbReference type="NCBI Taxonomy" id="1750698"/>
    <lineage>
        <taxon>Bacteria</taxon>
        <taxon>Pseudomonadati</taxon>
        <taxon>Bacteroidota</taxon>
        <taxon>Cytophagia</taxon>
        <taxon>Cytophagales</taxon>
        <taxon>Spirosomataceae</taxon>
        <taxon>Arsenicibacter</taxon>
    </lineage>
</organism>
<dbReference type="InterPro" id="IPR011658">
    <property type="entry name" value="PA14_dom"/>
</dbReference>
<evidence type="ECO:0000313" key="4">
    <source>
        <dbReference type="Proteomes" id="UP000181790"/>
    </source>
</evidence>
<dbReference type="EMBL" id="MORL01000003">
    <property type="protein sequence ID" value="OIN59946.1"/>
    <property type="molecule type" value="Genomic_DNA"/>
</dbReference>
<evidence type="ECO:0000259" key="2">
    <source>
        <dbReference type="Pfam" id="PF07691"/>
    </source>
</evidence>
<dbReference type="InterPro" id="IPR010496">
    <property type="entry name" value="AL/BT2_dom"/>
</dbReference>
<sequence length="620" mass="69740">MGLMVRHMHELTKKWVICWACWLWLAGFTAAQPALPYTRIPLDNMAAFQRPAATTWRIVGGVSADRYREEDLQTTSGQGILVVHPVVTNRGNLFTGMTHGDLELEFDFLMPKGSNSGVYLQGRYEVQLLDSWRKDTLTNSDCGGLYQRYDDATKTIFGGHAPMLNASKAPGLWQQMYVRFRAPRFDAQGRKTANALFEEVRLNGVRIHLNKEATGPTMSAAFPDEQPLGPLMFQGDHGPVAFRNIRYKAFTPGQIRLSNMQYKAYKGLFKSVEALAGQTPVRTGTADTLSWRLGDRKAQLAVEGDMDIPRTGDYLFRFISGGWGWLFIDGQPVIDTKGNRDFERSFYARQSLTAGKHRFQLYYGNSDESLVWYYEGPGIPWTPLTTPRSYRHTVEPEPLPVTVADRTELVRGFMLHAGKKNVYPIAVGIPGKLNYAYDLNTFCPVTVWQGPFADVSNMWVERGEKQLLVPLGAPMELANRPAVWQLDRAESPWPDSVLIDRSPFTRSGYRLQNGLPVFYYTYSNCSVEDALVPAADRKSLGRTLTFSSTRPVAGLYCLLGSGASIEALGEGRYAIDDKRYYLEQVQGGKPVVRKTGKGYELLLPVPETTRKHTITYTIVW</sequence>
<dbReference type="Proteomes" id="UP000181790">
    <property type="component" value="Unassembled WGS sequence"/>
</dbReference>
<reference evidence="3 4" key="1">
    <citation type="submission" date="2016-10" db="EMBL/GenBank/DDBJ databases">
        <title>Arsenicibacter rosenii gen. nov., sp. nov., an efficient arsenic-methylating bacterium isolated from an arsenic-contaminated paddy soil.</title>
        <authorList>
            <person name="Huang K."/>
        </authorList>
    </citation>
    <scope>NUCLEOTIDE SEQUENCE [LARGE SCALE GENOMIC DNA]</scope>
    <source>
        <strain evidence="3 4">SM-1</strain>
    </source>
</reference>
<gene>
    <name evidence="3" type="ORF">BLX24_08910</name>
</gene>
<name>A0A1S2VP45_9BACT</name>
<dbReference type="GO" id="GO:0016787">
    <property type="term" value="F:hydrolase activity"/>
    <property type="evidence" value="ECO:0007669"/>
    <property type="project" value="InterPro"/>
</dbReference>